<sequence>MVAPRAPLQVVDALDHPVFRDHPAVAASAIRSHLGLPLIDEDGYVLGSLGGLDDEPCEFTRGSTR</sequence>
<dbReference type="InterPro" id="IPR003018">
    <property type="entry name" value="GAF"/>
</dbReference>
<protein>
    <recommendedName>
        <fullName evidence="1">GAF domain-containing protein</fullName>
    </recommendedName>
</protein>
<name>A0A1I5H308_9ACTN</name>
<evidence type="ECO:0000313" key="3">
    <source>
        <dbReference type="Proteomes" id="UP000183642"/>
    </source>
</evidence>
<dbReference type="Pfam" id="PF01590">
    <property type="entry name" value="GAF"/>
    <property type="match status" value="1"/>
</dbReference>
<keyword evidence="3" id="KW-1185">Reference proteome</keyword>
<dbReference type="AlphaFoldDB" id="A0A1I5H308"/>
<evidence type="ECO:0000313" key="2">
    <source>
        <dbReference type="EMBL" id="SFO42674.1"/>
    </source>
</evidence>
<dbReference type="Proteomes" id="UP000183642">
    <property type="component" value="Unassembled WGS sequence"/>
</dbReference>
<feature type="domain" description="GAF" evidence="1">
    <location>
        <begin position="4"/>
        <end position="61"/>
    </location>
</feature>
<organism evidence="2 3">
    <name type="scientific">Geodermatophilus obscurus</name>
    <dbReference type="NCBI Taxonomy" id="1861"/>
    <lineage>
        <taxon>Bacteria</taxon>
        <taxon>Bacillati</taxon>
        <taxon>Actinomycetota</taxon>
        <taxon>Actinomycetes</taxon>
        <taxon>Geodermatophilales</taxon>
        <taxon>Geodermatophilaceae</taxon>
        <taxon>Geodermatophilus</taxon>
    </lineage>
</organism>
<accession>A0A1I5H308</accession>
<reference evidence="3" key="1">
    <citation type="submission" date="2016-10" db="EMBL/GenBank/DDBJ databases">
        <authorList>
            <person name="Varghese N."/>
            <person name="Submissions S."/>
        </authorList>
    </citation>
    <scope>NUCLEOTIDE SEQUENCE [LARGE SCALE GENOMIC DNA]</scope>
    <source>
        <strain evidence="3">DSM 43161</strain>
    </source>
</reference>
<proteinExistence type="predicted"/>
<dbReference type="Gene3D" id="3.30.450.40">
    <property type="match status" value="1"/>
</dbReference>
<gene>
    <name evidence="2" type="ORF">SAMN05660359_03380</name>
</gene>
<evidence type="ECO:0000259" key="1">
    <source>
        <dbReference type="Pfam" id="PF01590"/>
    </source>
</evidence>
<dbReference type="SUPFAM" id="SSF55781">
    <property type="entry name" value="GAF domain-like"/>
    <property type="match status" value="1"/>
</dbReference>
<dbReference type="InterPro" id="IPR029016">
    <property type="entry name" value="GAF-like_dom_sf"/>
</dbReference>
<dbReference type="EMBL" id="FOWE01000008">
    <property type="protein sequence ID" value="SFO42674.1"/>
    <property type="molecule type" value="Genomic_DNA"/>
</dbReference>